<dbReference type="Pfam" id="PF21853">
    <property type="entry name" value="DUF6912"/>
    <property type="match status" value="1"/>
</dbReference>
<proteinExistence type="predicted"/>
<evidence type="ECO:0000313" key="2">
    <source>
        <dbReference type="Proteomes" id="UP000279994"/>
    </source>
</evidence>
<evidence type="ECO:0000313" key="1">
    <source>
        <dbReference type="EMBL" id="RNM13612.1"/>
    </source>
</evidence>
<reference evidence="1 2" key="1">
    <citation type="submission" date="2018-11" db="EMBL/GenBank/DDBJ databases">
        <authorList>
            <person name="Li F."/>
        </authorList>
    </citation>
    <scope>NUCLEOTIDE SEQUENCE [LARGE SCALE GENOMIC DNA]</scope>
    <source>
        <strain evidence="1 2">Gsoil 818</strain>
    </source>
</reference>
<name>A0A3N0GN90_9ACTN</name>
<dbReference type="RefSeq" id="WP_123223019.1">
    <property type="nucleotide sequence ID" value="NZ_RJSF01000040.1"/>
</dbReference>
<accession>A0A3N0GN90</accession>
<dbReference type="Proteomes" id="UP000279994">
    <property type="component" value="Unassembled WGS sequence"/>
</dbReference>
<gene>
    <name evidence="1" type="ORF">EFL26_11445</name>
</gene>
<dbReference type="AlphaFoldDB" id="A0A3N0GN90"/>
<sequence length="111" mass="11472">MRVYVPASLTALAELAARGELPASTDRFVAADESEEAEYDALTEAAAASAAQLGGAGRRVVVVAELPDPDGPVPVTLVEAVHADTDDVDATALDLPDLAWYAVQEIPDLLG</sequence>
<organism evidence="1 2">
    <name type="scientific">Nocardioides pocheonensis</name>
    <dbReference type="NCBI Taxonomy" id="661485"/>
    <lineage>
        <taxon>Bacteria</taxon>
        <taxon>Bacillati</taxon>
        <taxon>Actinomycetota</taxon>
        <taxon>Actinomycetes</taxon>
        <taxon>Propionibacteriales</taxon>
        <taxon>Nocardioidaceae</taxon>
        <taxon>Nocardioides</taxon>
    </lineage>
</organism>
<dbReference type="InterPro" id="IPR054206">
    <property type="entry name" value="DUF6912"/>
</dbReference>
<dbReference type="EMBL" id="RJSF01000040">
    <property type="protein sequence ID" value="RNM13612.1"/>
    <property type="molecule type" value="Genomic_DNA"/>
</dbReference>
<keyword evidence="2" id="KW-1185">Reference proteome</keyword>
<protein>
    <submittedName>
        <fullName evidence="1">Uncharacterized protein</fullName>
    </submittedName>
</protein>
<comment type="caution">
    <text evidence="1">The sequence shown here is derived from an EMBL/GenBank/DDBJ whole genome shotgun (WGS) entry which is preliminary data.</text>
</comment>